<dbReference type="EMBL" id="CAJOBI010100805">
    <property type="protein sequence ID" value="CAF4586968.1"/>
    <property type="molecule type" value="Genomic_DNA"/>
</dbReference>
<protein>
    <submittedName>
        <fullName evidence="1">Uncharacterized protein</fullName>
    </submittedName>
</protein>
<dbReference type="AlphaFoldDB" id="A0A8S2YXD4"/>
<dbReference type="SUPFAM" id="SSF52540">
    <property type="entry name" value="P-loop containing nucleoside triphosphate hydrolases"/>
    <property type="match status" value="1"/>
</dbReference>
<sequence length="215" mass="25414">MSDPNLWSLLQWNFRVVGPKSFPIYKLVKSNKTLNQVTDVSFLENIRKIPYEEKEAIRKKYLNFLTEEHGYVSIFGYSKSNISLLLENVYVELKFDRTHPSIKAMKILEVSEEFKREILSYGFFNDNETRKIFRAIVKMDAYHGQNIYQDFMSKQWLNIFLSGISNKSNIQEAKQYHVQQAYNEFSYFILSDHPGSGKTTLSKWLVLYIGLRTIY</sequence>
<comment type="caution">
    <text evidence="1">The sequence shown here is derived from an EMBL/GenBank/DDBJ whole genome shotgun (WGS) entry which is preliminary data.</text>
</comment>
<dbReference type="InterPro" id="IPR027417">
    <property type="entry name" value="P-loop_NTPase"/>
</dbReference>
<accession>A0A8S2YXD4</accession>
<evidence type="ECO:0000313" key="1">
    <source>
        <dbReference type="EMBL" id="CAF4586968.1"/>
    </source>
</evidence>
<proteinExistence type="predicted"/>
<evidence type="ECO:0000313" key="2">
    <source>
        <dbReference type="Proteomes" id="UP000676336"/>
    </source>
</evidence>
<name>A0A8S2YXD4_9BILA</name>
<organism evidence="1 2">
    <name type="scientific">Rotaria magnacalcarata</name>
    <dbReference type="NCBI Taxonomy" id="392030"/>
    <lineage>
        <taxon>Eukaryota</taxon>
        <taxon>Metazoa</taxon>
        <taxon>Spiralia</taxon>
        <taxon>Gnathifera</taxon>
        <taxon>Rotifera</taxon>
        <taxon>Eurotatoria</taxon>
        <taxon>Bdelloidea</taxon>
        <taxon>Philodinida</taxon>
        <taxon>Philodinidae</taxon>
        <taxon>Rotaria</taxon>
    </lineage>
</organism>
<gene>
    <name evidence="1" type="ORF">SMN809_LOCUS38518</name>
</gene>
<dbReference type="Proteomes" id="UP000676336">
    <property type="component" value="Unassembled WGS sequence"/>
</dbReference>
<reference evidence="1" key="1">
    <citation type="submission" date="2021-02" db="EMBL/GenBank/DDBJ databases">
        <authorList>
            <person name="Nowell W R."/>
        </authorList>
    </citation>
    <scope>NUCLEOTIDE SEQUENCE</scope>
</reference>